<evidence type="ECO:0000256" key="1">
    <source>
        <dbReference type="SAM" id="Phobius"/>
    </source>
</evidence>
<dbReference type="EMBL" id="NJGJ01000001">
    <property type="protein sequence ID" value="PGH25938.1"/>
    <property type="molecule type" value="Genomic_DNA"/>
</dbReference>
<keyword evidence="1" id="KW-0472">Membrane</keyword>
<reference evidence="2 3" key="1">
    <citation type="submission" date="2017-06" db="EMBL/GenBank/DDBJ databases">
        <title>Draft genome sequence of Fusobacterium nucleatum subsp. animalis KCOM 1280 (=ChDC F318).</title>
        <authorList>
            <person name="Kook J.-K."/>
            <person name="Park S.-N."/>
            <person name="Lim Y.K."/>
            <person name="Roh H."/>
        </authorList>
    </citation>
    <scope>NUCLEOTIDE SEQUENCE [LARGE SCALE GENOMIC DNA]</scope>
    <source>
        <strain evidence="3">KCOM 1280 ( ChDC F318)</strain>
    </source>
</reference>
<keyword evidence="1" id="KW-1133">Transmembrane helix</keyword>
<evidence type="ECO:0008006" key="4">
    <source>
        <dbReference type="Google" id="ProtNLM"/>
    </source>
</evidence>
<keyword evidence="1" id="KW-0812">Transmembrane</keyword>
<feature type="transmembrane region" description="Helical" evidence="1">
    <location>
        <begin position="41"/>
        <end position="59"/>
    </location>
</feature>
<dbReference type="AlphaFoldDB" id="A0A2B7YYH0"/>
<protein>
    <recommendedName>
        <fullName evidence="4">Riboflavin synthase subunit alpha</fullName>
    </recommendedName>
</protein>
<proteinExistence type="predicted"/>
<dbReference type="OrthoDB" id="9892116at2"/>
<evidence type="ECO:0000313" key="3">
    <source>
        <dbReference type="Proteomes" id="UP000226179"/>
    </source>
</evidence>
<comment type="caution">
    <text evidence="2">The sequence shown here is derived from an EMBL/GenBank/DDBJ whole genome shotgun (WGS) entry which is preliminary data.</text>
</comment>
<accession>A0A2B7YYH0</accession>
<name>A0A2B7YYH0_9FUSO</name>
<dbReference type="Proteomes" id="UP000226179">
    <property type="component" value="Unassembled WGS sequence"/>
</dbReference>
<gene>
    <name evidence="2" type="ORF">RN90_11645</name>
</gene>
<organism evidence="2 3">
    <name type="scientific">Fusobacterium animalis</name>
    <dbReference type="NCBI Taxonomy" id="76859"/>
    <lineage>
        <taxon>Bacteria</taxon>
        <taxon>Fusobacteriati</taxon>
        <taxon>Fusobacteriota</taxon>
        <taxon>Fusobacteriia</taxon>
        <taxon>Fusobacteriales</taxon>
        <taxon>Fusobacteriaceae</taxon>
        <taxon>Fusobacterium</taxon>
    </lineage>
</organism>
<sequence>MACLNEVSLPNLQRILNFYLLRNLASNELFFYIELIKGWDYEKISCIYYVFVMFYYYFFK</sequence>
<evidence type="ECO:0000313" key="2">
    <source>
        <dbReference type="EMBL" id="PGH25938.1"/>
    </source>
</evidence>